<feature type="compositionally biased region" description="Polar residues" evidence="1">
    <location>
        <begin position="84"/>
        <end position="93"/>
    </location>
</feature>
<evidence type="ECO:0000313" key="2">
    <source>
        <dbReference type="EnsemblMetazoa" id="CJA36052.1"/>
    </source>
</evidence>
<sequence>MMRKEQMEKEVLEKEKKVMEKKHAVRVNQLIQETMTAREEAVKLTSRVAYLEELLNTPKSDCETQTDEVEREFYLRCNPPDPSDPNQSGTIGR</sequence>
<organism evidence="2 3">
    <name type="scientific">Caenorhabditis japonica</name>
    <dbReference type="NCBI Taxonomy" id="281687"/>
    <lineage>
        <taxon>Eukaryota</taxon>
        <taxon>Metazoa</taxon>
        <taxon>Ecdysozoa</taxon>
        <taxon>Nematoda</taxon>
        <taxon>Chromadorea</taxon>
        <taxon>Rhabditida</taxon>
        <taxon>Rhabditina</taxon>
        <taxon>Rhabditomorpha</taxon>
        <taxon>Rhabditoidea</taxon>
        <taxon>Rhabditidae</taxon>
        <taxon>Peloderinae</taxon>
        <taxon>Caenorhabditis</taxon>
    </lineage>
</organism>
<proteinExistence type="predicted"/>
<name>A0A8R1EIZ3_CAEJA</name>
<accession>A0A8R1EIZ3</accession>
<dbReference type="EnsemblMetazoa" id="CJA36052.1">
    <property type="protein sequence ID" value="CJA36052.1"/>
    <property type="gene ID" value="WBGene00211899"/>
</dbReference>
<evidence type="ECO:0000313" key="3">
    <source>
        <dbReference type="Proteomes" id="UP000005237"/>
    </source>
</evidence>
<evidence type="ECO:0000256" key="1">
    <source>
        <dbReference type="SAM" id="MobiDB-lite"/>
    </source>
</evidence>
<keyword evidence="3" id="KW-1185">Reference proteome</keyword>
<reference evidence="3" key="1">
    <citation type="submission" date="2010-08" db="EMBL/GenBank/DDBJ databases">
        <authorList>
            <consortium name="Caenorhabditis japonica Sequencing Consortium"/>
            <person name="Wilson R.K."/>
        </authorList>
    </citation>
    <scope>NUCLEOTIDE SEQUENCE [LARGE SCALE GENOMIC DNA]</scope>
    <source>
        <strain evidence="3">DF5081</strain>
    </source>
</reference>
<feature type="region of interest" description="Disordered" evidence="1">
    <location>
        <begin position="74"/>
        <end position="93"/>
    </location>
</feature>
<dbReference type="AlphaFoldDB" id="A0A8R1EIZ3"/>
<protein>
    <submittedName>
        <fullName evidence="2">Uncharacterized protein</fullName>
    </submittedName>
</protein>
<reference evidence="2" key="2">
    <citation type="submission" date="2022-06" db="UniProtKB">
        <authorList>
            <consortium name="EnsemblMetazoa"/>
        </authorList>
    </citation>
    <scope>IDENTIFICATION</scope>
    <source>
        <strain evidence="2">DF5081</strain>
    </source>
</reference>
<dbReference type="Proteomes" id="UP000005237">
    <property type="component" value="Unassembled WGS sequence"/>
</dbReference>